<dbReference type="InterPro" id="IPR011025">
    <property type="entry name" value="GproteinA_insert"/>
</dbReference>
<dbReference type="Gene3D" id="1.10.400.10">
    <property type="entry name" value="GI Alpha 1, domain 2-like"/>
    <property type="match status" value="1"/>
</dbReference>
<dbReference type="GO" id="GO:0046872">
    <property type="term" value="F:metal ion binding"/>
    <property type="evidence" value="ECO:0007669"/>
    <property type="project" value="UniProtKB-KW"/>
</dbReference>
<feature type="compositionally biased region" description="Low complexity" evidence="8">
    <location>
        <begin position="411"/>
        <end position="423"/>
    </location>
</feature>
<dbReference type="FunFam" id="3.40.50.300:FF:000720">
    <property type="entry name" value="Guanine nucleotide-binding protein G(k) subunit alpha"/>
    <property type="match status" value="1"/>
</dbReference>
<keyword evidence="9" id="KW-1185">Reference proteome</keyword>
<dbReference type="GO" id="GO:0005834">
    <property type="term" value="C:heterotrimeric G-protein complex"/>
    <property type="evidence" value="ECO:0007669"/>
    <property type="project" value="TreeGrafter"/>
</dbReference>
<organism evidence="9 10">
    <name type="scientific">Trichobilharzia regenti</name>
    <name type="common">Nasal bird schistosome</name>
    <dbReference type="NCBI Taxonomy" id="157069"/>
    <lineage>
        <taxon>Eukaryota</taxon>
        <taxon>Metazoa</taxon>
        <taxon>Spiralia</taxon>
        <taxon>Lophotrochozoa</taxon>
        <taxon>Platyhelminthes</taxon>
        <taxon>Trematoda</taxon>
        <taxon>Digenea</taxon>
        <taxon>Strigeidida</taxon>
        <taxon>Schistosomatoidea</taxon>
        <taxon>Schistosomatidae</taxon>
        <taxon>Trichobilharzia</taxon>
    </lineage>
</organism>
<dbReference type="CDD" id="cd00066">
    <property type="entry name" value="G-alpha"/>
    <property type="match status" value="1"/>
</dbReference>
<keyword evidence="3 6" id="KW-0342">GTP-binding</keyword>
<dbReference type="SUPFAM" id="SSF47895">
    <property type="entry name" value="Transducin (alpha subunit), insertion domain"/>
    <property type="match status" value="1"/>
</dbReference>
<protein>
    <recommendedName>
        <fullName evidence="5">Adenylate cyclase-stimulating G alpha protein</fullName>
    </recommendedName>
</protein>
<evidence type="ECO:0000256" key="3">
    <source>
        <dbReference type="ARBA" id="ARBA00023134"/>
    </source>
</evidence>
<evidence type="ECO:0000256" key="6">
    <source>
        <dbReference type="PIRSR" id="PIRSR601019-1"/>
    </source>
</evidence>
<reference evidence="9" key="1">
    <citation type="submission" date="2022-06" db="EMBL/GenBank/DDBJ databases">
        <authorList>
            <person name="Berger JAMES D."/>
            <person name="Berger JAMES D."/>
        </authorList>
    </citation>
    <scope>NUCLEOTIDE SEQUENCE [LARGE SCALE GENOMIC DNA]</scope>
</reference>
<dbReference type="AlphaFoldDB" id="A0A183VSY2"/>
<accession>A0A183VSY2</accession>
<dbReference type="GO" id="GO:0005737">
    <property type="term" value="C:cytoplasm"/>
    <property type="evidence" value="ECO:0007669"/>
    <property type="project" value="TreeGrafter"/>
</dbReference>
<dbReference type="PANTHER" id="PTHR10218:SF212">
    <property type="entry name" value="G PROTEIN ALPHA S SUBUNIT"/>
    <property type="match status" value="1"/>
</dbReference>
<reference evidence="10" key="2">
    <citation type="submission" date="2023-11" db="UniProtKB">
        <authorList>
            <consortium name="WormBaseParasite"/>
        </authorList>
    </citation>
    <scope>IDENTIFICATION</scope>
</reference>
<evidence type="ECO:0000256" key="1">
    <source>
        <dbReference type="ARBA" id="ARBA00011356"/>
    </source>
</evidence>
<dbReference type="OrthoDB" id="6231739at2759"/>
<evidence type="ECO:0000256" key="8">
    <source>
        <dbReference type="SAM" id="MobiDB-lite"/>
    </source>
</evidence>
<keyword evidence="7" id="KW-0460">Magnesium</keyword>
<dbReference type="SMART" id="SM00275">
    <property type="entry name" value="G_alpha"/>
    <property type="match status" value="1"/>
</dbReference>
<dbReference type="Proteomes" id="UP000050795">
    <property type="component" value="Unassembled WGS sequence"/>
</dbReference>
<dbReference type="SUPFAM" id="SSF52540">
    <property type="entry name" value="P-loop containing nucleoside triphosphate hydrolases"/>
    <property type="match status" value="1"/>
</dbReference>
<feature type="binding site" evidence="7">
    <location>
        <position position="43"/>
    </location>
    <ligand>
        <name>Mg(2+)</name>
        <dbReference type="ChEBI" id="CHEBI:18420"/>
    </ligand>
</feature>
<feature type="binding site" evidence="6">
    <location>
        <begin position="283"/>
        <end position="286"/>
    </location>
    <ligand>
        <name>GTP</name>
        <dbReference type="ChEBI" id="CHEBI:37565"/>
    </ligand>
</feature>
<dbReference type="GO" id="GO:0001664">
    <property type="term" value="F:G protein-coupled receptor binding"/>
    <property type="evidence" value="ECO:0007669"/>
    <property type="project" value="TreeGrafter"/>
</dbReference>
<sequence length="523" mass="61001">MEVFSSDKKRRHDYFLKIVQKRSAEAKNIHRIVLIGTGESGKSTFLKQMKLLSSLNQTFSDAYRNLFILEIQRNIVQSLSAILNFMEQEHIKFHQNDEHIRNAKNLILSVKEEIDKVPDNISQFANSPNLLKRNEFYDACSQLWNDKAVKETISKSNEFHLIDCAQYFLDKIDDIRDPAYKPTDDDVLQSRTKTLGIHTETITYNNVNFELIDVGGQREQRAKWIEAMSDGVTAVIFLTDVSAYDMVLAEDHSVNRLRESINLLGQIWRKSPLREKSIILFLNKQDKLEKKVREQRTLFENYFPEYNKGKVIYLIELLRELTACKINKMKKESDIWDKYFAYLLPPAQSSRNNMKDTRRFSIQSNGMKKLSRETIILTEYSQIQSIFAKAFNENLVQNWITDNSPGGGGRNTIQTNTSNNNNNEYVNGQDKQGQKDSQEAHIKHLMSRDDFNAFQRRLHSIIFYQVVSIVEFIKKLFIDQCEQTQTRRIYPFPTTAIDKRNVDRVFESCKDILQGKALTDLIV</sequence>
<evidence type="ECO:0000313" key="9">
    <source>
        <dbReference type="Proteomes" id="UP000050795"/>
    </source>
</evidence>
<dbReference type="GO" id="GO:0005525">
    <property type="term" value="F:GTP binding"/>
    <property type="evidence" value="ECO:0007669"/>
    <property type="project" value="UniProtKB-KW"/>
</dbReference>
<feature type="binding site" evidence="7">
    <location>
        <position position="194"/>
    </location>
    <ligand>
        <name>Mg(2+)</name>
        <dbReference type="ChEBI" id="CHEBI:18420"/>
    </ligand>
</feature>
<keyword evidence="2 6" id="KW-0547">Nucleotide-binding</keyword>
<proteinExistence type="predicted"/>
<evidence type="ECO:0000256" key="2">
    <source>
        <dbReference type="ARBA" id="ARBA00022741"/>
    </source>
</evidence>
<dbReference type="InterPro" id="IPR001019">
    <property type="entry name" value="Gprotein_alpha_su"/>
</dbReference>
<keyword evidence="4" id="KW-0807">Transducer</keyword>
<dbReference type="Gene3D" id="3.40.50.300">
    <property type="entry name" value="P-loop containing nucleotide triphosphate hydrolases"/>
    <property type="match status" value="2"/>
</dbReference>
<keyword evidence="7" id="KW-0479">Metal-binding</keyword>
<dbReference type="GO" id="GO:0003924">
    <property type="term" value="F:GTPase activity"/>
    <property type="evidence" value="ECO:0007669"/>
    <property type="project" value="InterPro"/>
</dbReference>
<feature type="region of interest" description="Disordered" evidence="8">
    <location>
        <begin position="402"/>
        <end position="439"/>
    </location>
</feature>
<dbReference type="GO" id="GO:0031683">
    <property type="term" value="F:G-protein beta/gamma-subunit complex binding"/>
    <property type="evidence" value="ECO:0007669"/>
    <property type="project" value="InterPro"/>
</dbReference>
<name>A0A183VSY2_TRIRE</name>
<evidence type="ECO:0000313" key="10">
    <source>
        <dbReference type="WBParaSite" id="TREG1_125570.1"/>
    </source>
</evidence>
<evidence type="ECO:0000256" key="4">
    <source>
        <dbReference type="ARBA" id="ARBA00023224"/>
    </source>
</evidence>
<evidence type="ECO:0000256" key="7">
    <source>
        <dbReference type="PIRSR" id="PIRSR601019-2"/>
    </source>
</evidence>
<evidence type="ECO:0000256" key="5">
    <source>
        <dbReference type="ARBA" id="ARBA00042247"/>
    </source>
</evidence>
<feature type="binding site" evidence="6">
    <location>
        <begin position="213"/>
        <end position="217"/>
    </location>
    <ligand>
        <name>GTP</name>
        <dbReference type="ChEBI" id="CHEBI:37565"/>
    </ligand>
</feature>
<dbReference type="PRINTS" id="PR00318">
    <property type="entry name" value="GPROTEINA"/>
</dbReference>
<dbReference type="PROSITE" id="PS51882">
    <property type="entry name" value="G_ALPHA"/>
    <property type="match status" value="1"/>
</dbReference>
<dbReference type="WBParaSite" id="TREG1_125570.1">
    <property type="protein sequence ID" value="TREG1_125570.1"/>
    <property type="gene ID" value="TREG1_125570"/>
</dbReference>
<dbReference type="InterPro" id="IPR027417">
    <property type="entry name" value="P-loop_NTPase"/>
</dbReference>
<dbReference type="GO" id="GO:0007188">
    <property type="term" value="P:adenylate cyclase-modulating G protein-coupled receptor signaling pathway"/>
    <property type="evidence" value="ECO:0007669"/>
    <property type="project" value="TreeGrafter"/>
</dbReference>
<feature type="binding site" evidence="6">
    <location>
        <begin position="39"/>
        <end position="44"/>
    </location>
    <ligand>
        <name>GTP</name>
        <dbReference type="ChEBI" id="CHEBI:37565"/>
    </ligand>
</feature>
<dbReference type="Pfam" id="PF00503">
    <property type="entry name" value="G-alpha"/>
    <property type="match status" value="1"/>
</dbReference>
<comment type="subunit">
    <text evidence="1">G proteins are composed of 3 units; alpha, beta and gamma. The alpha chain contains the guanine nucleotide binding site.</text>
</comment>
<dbReference type="PANTHER" id="PTHR10218">
    <property type="entry name" value="GTP-BINDING PROTEIN ALPHA SUBUNIT"/>
    <property type="match status" value="1"/>
</dbReference>
<feature type="binding site" evidence="6">
    <location>
        <begin position="188"/>
        <end position="194"/>
    </location>
    <ligand>
        <name>GTP</name>
        <dbReference type="ChEBI" id="CHEBI:37565"/>
    </ligand>
</feature>